<sequence>MEFIGVGWISLGNDPMASKVYANSIESVYRRLGRARLQHGSFGAFWSIWDVRSKEGLGAWTQLNWTRKGRRGSHLEDQLDHLLDHPVKFLNSTSQDQLDRAEKSKSNPKNVAFPLTFL</sequence>
<organism evidence="1 2">
    <name type="scientific">Microthlaspi erraticum</name>
    <dbReference type="NCBI Taxonomy" id="1685480"/>
    <lineage>
        <taxon>Eukaryota</taxon>
        <taxon>Viridiplantae</taxon>
        <taxon>Streptophyta</taxon>
        <taxon>Embryophyta</taxon>
        <taxon>Tracheophyta</taxon>
        <taxon>Spermatophyta</taxon>
        <taxon>Magnoliopsida</taxon>
        <taxon>eudicotyledons</taxon>
        <taxon>Gunneridae</taxon>
        <taxon>Pentapetalae</taxon>
        <taxon>rosids</taxon>
        <taxon>malvids</taxon>
        <taxon>Brassicales</taxon>
        <taxon>Brassicaceae</taxon>
        <taxon>Coluteocarpeae</taxon>
        <taxon>Microthlaspi</taxon>
    </lineage>
</organism>
<accession>A0A6D2HUP5</accession>
<evidence type="ECO:0000313" key="2">
    <source>
        <dbReference type="Proteomes" id="UP000467841"/>
    </source>
</evidence>
<name>A0A6D2HUP5_9BRAS</name>
<dbReference type="Proteomes" id="UP000467841">
    <property type="component" value="Unassembled WGS sequence"/>
</dbReference>
<proteinExistence type="predicted"/>
<comment type="caution">
    <text evidence="1">The sequence shown here is derived from an EMBL/GenBank/DDBJ whole genome shotgun (WGS) entry which is preliminary data.</text>
</comment>
<protein>
    <submittedName>
        <fullName evidence="1">Uncharacterized protein</fullName>
    </submittedName>
</protein>
<dbReference type="AlphaFoldDB" id="A0A6D2HUP5"/>
<gene>
    <name evidence="1" type="ORF">MERR_LOCUS5551</name>
</gene>
<evidence type="ECO:0000313" key="1">
    <source>
        <dbReference type="EMBL" id="CAA7018316.1"/>
    </source>
</evidence>
<dbReference type="EMBL" id="CACVBM020000367">
    <property type="protein sequence ID" value="CAA7018316.1"/>
    <property type="molecule type" value="Genomic_DNA"/>
</dbReference>
<keyword evidence="2" id="KW-1185">Reference proteome</keyword>
<reference evidence="1" key="1">
    <citation type="submission" date="2020-01" db="EMBL/GenBank/DDBJ databases">
        <authorList>
            <person name="Mishra B."/>
        </authorList>
    </citation>
    <scope>NUCLEOTIDE SEQUENCE [LARGE SCALE GENOMIC DNA]</scope>
</reference>